<reference evidence="2 3" key="1">
    <citation type="submission" date="2020-07" db="EMBL/GenBank/DDBJ databases">
        <title>Sequencing the genomes of 1000 actinobacteria strains.</title>
        <authorList>
            <person name="Klenk H.-P."/>
        </authorList>
    </citation>
    <scope>NUCLEOTIDE SEQUENCE [LARGE SCALE GENOMIC DNA]</scope>
    <source>
        <strain evidence="2 3">DSM 24482</strain>
    </source>
</reference>
<comment type="caution">
    <text evidence="2">The sequence shown here is derived from an EMBL/GenBank/DDBJ whole genome shotgun (WGS) entry which is preliminary data.</text>
</comment>
<evidence type="ECO:0000313" key="3">
    <source>
        <dbReference type="Proteomes" id="UP000577956"/>
    </source>
</evidence>
<dbReference type="Proteomes" id="UP000618382">
    <property type="component" value="Unassembled WGS sequence"/>
</dbReference>
<reference evidence="1 4" key="2">
    <citation type="submission" date="2021-01" db="EMBL/GenBank/DDBJ databases">
        <title>Whole genome shotgun sequence of Cellulomonas oligotrophica NBRC 109435.</title>
        <authorList>
            <person name="Komaki H."/>
            <person name="Tamura T."/>
        </authorList>
    </citation>
    <scope>NUCLEOTIDE SEQUENCE [LARGE SCALE GENOMIC DNA]</scope>
    <source>
        <strain evidence="1 4">NBRC 109435</strain>
    </source>
</reference>
<sequence>MLLADLQARVRIALTTTLVDEWTLFAPAAGTSRPSERTVSFQLGWALRATVDHTWDTDAEYDRSGMTLEPAVRLGVDADRPPHLILHRRGRLGPEDNLLLVELTTDAASAPVVPTLAASQGIQRRFGYRYAVLLDLRLSDEADQAVVHPHWHWATLEDGPVTPGPVPVYTDDVLADVLTRARRP</sequence>
<evidence type="ECO:0000313" key="1">
    <source>
        <dbReference type="EMBL" id="GIG34355.1"/>
    </source>
</evidence>
<accession>A0A7Y9FG08</accession>
<organism evidence="2 3">
    <name type="scientific">Cellulomonas oligotrophica</name>
    <dbReference type="NCBI Taxonomy" id="931536"/>
    <lineage>
        <taxon>Bacteria</taxon>
        <taxon>Bacillati</taxon>
        <taxon>Actinomycetota</taxon>
        <taxon>Actinomycetes</taxon>
        <taxon>Micrococcales</taxon>
        <taxon>Cellulomonadaceae</taxon>
        <taxon>Cellulomonas</taxon>
    </lineage>
</organism>
<dbReference type="EMBL" id="BONN01000016">
    <property type="protein sequence ID" value="GIG34355.1"/>
    <property type="molecule type" value="Genomic_DNA"/>
</dbReference>
<name>A0A7Y9FG08_9CELL</name>
<dbReference type="EMBL" id="JACCBK010000001">
    <property type="protein sequence ID" value="NYD86666.1"/>
    <property type="molecule type" value="Genomic_DNA"/>
</dbReference>
<gene>
    <name evidence="2" type="ORF">BKA21_002215</name>
    <name evidence="1" type="ORF">Col01nite_35140</name>
</gene>
<dbReference type="AlphaFoldDB" id="A0A7Y9FG08"/>
<evidence type="ECO:0000313" key="4">
    <source>
        <dbReference type="Proteomes" id="UP000618382"/>
    </source>
</evidence>
<evidence type="ECO:0000313" key="2">
    <source>
        <dbReference type="EMBL" id="NYD86666.1"/>
    </source>
</evidence>
<dbReference type="Proteomes" id="UP000577956">
    <property type="component" value="Unassembled WGS sequence"/>
</dbReference>
<keyword evidence="4" id="KW-1185">Reference proteome</keyword>
<protein>
    <submittedName>
        <fullName evidence="2">Uncharacterized protein</fullName>
    </submittedName>
</protein>
<proteinExistence type="predicted"/>
<dbReference type="RefSeq" id="WP_140458254.1">
    <property type="nucleotide sequence ID" value="NZ_BAABFI010000001.1"/>
</dbReference>